<evidence type="ECO:0000256" key="1">
    <source>
        <dbReference type="ARBA" id="ARBA00004651"/>
    </source>
</evidence>
<dbReference type="PANTHER" id="PTHR11795:SF445">
    <property type="entry name" value="AMINO ACID ABC TRANSPORTER PERMEASE PROTEIN"/>
    <property type="match status" value="1"/>
</dbReference>
<feature type="transmembrane region" description="Helical" evidence="9">
    <location>
        <begin position="89"/>
        <end position="111"/>
    </location>
</feature>
<dbReference type="PANTHER" id="PTHR11795">
    <property type="entry name" value="BRANCHED-CHAIN AMINO ACID TRANSPORT SYSTEM PERMEASE PROTEIN LIVH"/>
    <property type="match status" value="1"/>
</dbReference>
<comment type="subcellular location">
    <subcellularLocation>
        <location evidence="1">Cell membrane</location>
        <topology evidence="1">Multi-pass membrane protein</topology>
    </subcellularLocation>
</comment>
<comment type="similarity">
    <text evidence="8">Belongs to the binding-protein-dependent transport system permease family. LivHM subfamily.</text>
</comment>
<evidence type="ECO:0000313" key="10">
    <source>
        <dbReference type="EMBL" id="GFP29081.1"/>
    </source>
</evidence>
<feature type="transmembrane region" description="Helical" evidence="9">
    <location>
        <begin position="131"/>
        <end position="151"/>
    </location>
</feature>
<comment type="caution">
    <text evidence="10">The sequence shown here is derived from an EMBL/GenBank/DDBJ whole genome shotgun (WGS) entry which is preliminary data.</text>
</comment>
<reference evidence="10 11" key="1">
    <citation type="journal article" date="2020" name="Front. Microbiol.">
        <title>Single-cell genomics of novel Actinobacteria with the Wood-Ljungdahl pathway discovered in a serpentinizing system.</title>
        <authorList>
            <person name="Merino N."/>
            <person name="Kawai M."/>
            <person name="Boyd E.S."/>
            <person name="Colman D.R."/>
            <person name="McGlynn S.E."/>
            <person name="Nealson K.H."/>
            <person name="Kurokawa K."/>
            <person name="Hongoh Y."/>
        </authorList>
    </citation>
    <scope>NUCLEOTIDE SEQUENCE [LARGE SCALE GENOMIC DNA]</scope>
    <source>
        <strain evidence="10 11">S33</strain>
    </source>
</reference>
<dbReference type="InterPro" id="IPR001851">
    <property type="entry name" value="ABC_transp_permease"/>
</dbReference>
<evidence type="ECO:0000256" key="5">
    <source>
        <dbReference type="ARBA" id="ARBA00022970"/>
    </source>
</evidence>
<proteinExistence type="inferred from homology"/>
<keyword evidence="5" id="KW-0029">Amino-acid transport</keyword>
<keyword evidence="7 9" id="KW-0472">Membrane</keyword>
<evidence type="ECO:0000256" key="4">
    <source>
        <dbReference type="ARBA" id="ARBA00022692"/>
    </source>
</evidence>
<evidence type="ECO:0000256" key="6">
    <source>
        <dbReference type="ARBA" id="ARBA00022989"/>
    </source>
</evidence>
<feature type="non-terminal residue" evidence="10">
    <location>
        <position position="1"/>
    </location>
</feature>
<evidence type="ECO:0000256" key="2">
    <source>
        <dbReference type="ARBA" id="ARBA00022448"/>
    </source>
</evidence>
<evidence type="ECO:0000256" key="7">
    <source>
        <dbReference type="ARBA" id="ARBA00023136"/>
    </source>
</evidence>
<dbReference type="EMBL" id="BLRY01000626">
    <property type="protein sequence ID" value="GFP29081.1"/>
    <property type="molecule type" value="Genomic_DNA"/>
</dbReference>
<keyword evidence="11" id="KW-1185">Reference proteome</keyword>
<dbReference type="GO" id="GO:0022857">
    <property type="term" value="F:transmembrane transporter activity"/>
    <property type="evidence" value="ECO:0007669"/>
    <property type="project" value="InterPro"/>
</dbReference>
<dbReference type="InterPro" id="IPR052157">
    <property type="entry name" value="BCAA_transport_permease"/>
</dbReference>
<keyword evidence="6 9" id="KW-1133">Transmembrane helix</keyword>
<keyword evidence="4 9" id="KW-0812">Transmembrane</keyword>
<dbReference type="Pfam" id="PF02653">
    <property type="entry name" value="BPD_transp_2"/>
    <property type="match status" value="1"/>
</dbReference>
<organism evidence="10 11">
    <name type="scientific">Candidatus Hakubella thermalkaliphila</name>
    <dbReference type="NCBI Taxonomy" id="2754717"/>
    <lineage>
        <taxon>Bacteria</taxon>
        <taxon>Bacillati</taxon>
        <taxon>Actinomycetota</taxon>
        <taxon>Actinomycetota incertae sedis</taxon>
        <taxon>Candidatus Hakubellales</taxon>
        <taxon>Candidatus Hakubellaceae</taxon>
        <taxon>Candidatus Hakubella</taxon>
    </lineage>
</organism>
<accession>A0A6V8PE28</accession>
<evidence type="ECO:0000256" key="8">
    <source>
        <dbReference type="ARBA" id="ARBA00037998"/>
    </source>
</evidence>
<keyword evidence="3" id="KW-1003">Cell membrane</keyword>
<evidence type="ECO:0000313" key="11">
    <source>
        <dbReference type="Proteomes" id="UP000591948"/>
    </source>
</evidence>
<dbReference type="GO" id="GO:0005886">
    <property type="term" value="C:plasma membrane"/>
    <property type="evidence" value="ECO:0007669"/>
    <property type="project" value="UniProtKB-SubCell"/>
</dbReference>
<evidence type="ECO:0000256" key="3">
    <source>
        <dbReference type="ARBA" id="ARBA00022475"/>
    </source>
</evidence>
<feature type="transmembrane region" description="Helical" evidence="9">
    <location>
        <begin position="59"/>
        <end position="77"/>
    </location>
</feature>
<feature type="transmembrane region" description="Helical" evidence="9">
    <location>
        <begin position="12"/>
        <end position="29"/>
    </location>
</feature>
<feature type="non-terminal residue" evidence="10">
    <location>
        <position position="166"/>
    </location>
</feature>
<evidence type="ECO:0000256" key="9">
    <source>
        <dbReference type="SAM" id="Phobius"/>
    </source>
</evidence>
<gene>
    <name evidence="10" type="ORF">HKBW3S33_02497</name>
</gene>
<dbReference type="GO" id="GO:0006865">
    <property type="term" value="P:amino acid transport"/>
    <property type="evidence" value="ECO:0007669"/>
    <property type="project" value="UniProtKB-KW"/>
</dbReference>
<keyword evidence="2" id="KW-0813">Transport</keyword>
<protein>
    <submittedName>
        <fullName evidence="10">Branched-chain amino acid transport system permease protein</fullName>
    </submittedName>
</protein>
<sequence>ILFNGLISGGQYAFLTLGFSFIFGVALILNLSHTAYYILTAFSIYYLSQVLSFSLPVTYLLSLVFVVVLAVVVYQLAMAPVRGQSSTVMIVSLVLAIVAQELVLITFGGQFRSLHQLVPGTVHLGGMLITYQHLFTLSAVLSVLLGVWVLLFKSKLGITIRAVTLD</sequence>
<dbReference type="Proteomes" id="UP000591948">
    <property type="component" value="Unassembled WGS sequence"/>
</dbReference>
<dbReference type="RefSeq" id="WP_320411212.1">
    <property type="nucleotide sequence ID" value="NZ_BLRY01000626.1"/>
</dbReference>
<name>A0A6V8PE28_9ACTN</name>
<dbReference type="AlphaFoldDB" id="A0A6V8PE28"/>